<dbReference type="VEuPathDB" id="FungiDB:P170DRAFT_495047"/>
<reference evidence="3 4" key="1">
    <citation type="submission" date="2016-12" db="EMBL/GenBank/DDBJ databases">
        <title>The genomes of Aspergillus section Nigri reveals drivers in fungal speciation.</title>
        <authorList>
            <consortium name="DOE Joint Genome Institute"/>
            <person name="Vesth T.C."/>
            <person name="Nybo J."/>
            <person name="Theobald S."/>
            <person name="Brandl J."/>
            <person name="Frisvad J.C."/>
            <person name="Nielsen K.F."/>
            <person name="Lyhne E.K."/>
            <person name="Kogle M.E."/>
            <person name="Kuo A."/>
            <person name="Riley R."/>
            <person name="Clum A."/>
            <person name="Nolan M."/>
            <person name="Lipzen A."/>
            <person name="Salamov A."/>
            <person name="Henrissat B."/>
            <person name="Wiebenga A."/>
            <person name="De Vries R.P."/>
            <person name="Grigoriev I.V."/>
            <person name="Mortensen U.H."/>
            <person name="Andersen M.R."/>
            <person name="Baker S.E."/>
        </authorList>
    </citation>
    <scope>NUCLEOTIDE SEQUENCE [LARGE SCALE GENOMIC DNA]</scope>
    <source>
        <strain evidence="3 4">IBT 23096</strain>
    </source>
</reference>
<gene>
    <name evidence="3" type="ORF">P170DRAFT_495047</name>
</gene>
<evidence type="ECO:0008006" key="5">
    <source>
        <dbReference type="Google" id="ProtNLM"/>
    </source>
</evidence>
<feature type="signal peptide" evidence="2">
    <location>
        <begin position="1"/>
        <end position="19"/>
    </location>
</feature>
<name>A0A2I2G8R5_9EURO</name>
<accession>A0A2I2G8R5</accession>
<dbReference type="RefSeq" id="XP_024704574.1">
    <property type="nucleotide sequence ID" value="XM_024854078.1"/>
</dbReference>
<feature type="chain" id="PRO_5014147622" description="Secreted protein" evidence="2">
    <location>
        <begin position="20"/>
        <end position="265"/>
    </location>
</feature>
<evidence type="ECO:0000256" key="1">
    <source>
        <dbReference type="SAM" id="MobiDB-lite"/>
    </source>
</evidence>
<organism evidence="3 4">
    <name type="scientific">Aspergillus steynii IBT 23096</name>
    <dbReference type="NCBI Taxonomy" id="1392250"/>
    <lineage>
        <taxon>Eukaryota</taxon>
        <taxon>Fungi</taxon>
        <taxon>Dikarya</taxon>
        <taxon>Ascomycota</taxon>
        <taxon>Pezizomycotina</taxon>
        <taxon>Eurotiomycetes</taxon>
        <taxon>Eurotiomycetidae</taxon>
        <taxon>Eurotiales</taxon>
        <taxon>Aspergillaceae</taxon>
        <taxon>Aspergillus</taxon>
        <taxon>Aspergillus subgen. Circumdati</taxon>
    </lineage>
</organism>
<sequence>MKFHFTSLLALSMATVSLADDLQCSSKKSCISHYYTGSSCKDGYTSYDSKDKAGSYNGYDCFRDCNPSEKSKCIADQCAAKKKHCQEFPGGAGCIDAVEFCADGVKMDSKECNARKMEQFVEYKDGKCRASERGGAAPDVRGHSIFVRTDPKGRGGPRMTMECLPIKVDIPRFNGRSERAERKRAGKPKGTSMMRYNAALGKAFKSVGAQCESTTKSFRTRVLTTACVLPEDKWDQLEEKVEEACKSAQSGDDQPPDFHRYNYTR</sequence>
<feature type="region of interest" description="Disordered" evidence="1">
    <location>
        <begin position="245"/>
        <end position="265"/>
    </location>
</feature>
<dbReference type="Proteomes" id="UP000234275">
    <property type="component" value="Unassembled WGS sequence"/>
</dbReference>
<proteinExistence type="predicted"/>
<evidence type="ECO:0000313" key="4">
    <source>
        <dbReference type="Proteomes" id="UP000234275"/>
    </source>
</evidence>
<dbReference type="EMBL" id="MSFO01000004">
    <property type="protein sequence ID" value="PLB49272.1"/>
    <property type="molecule type" value="Genomic_DNA"/>
</dbReference>
<dbReference type="GeneID" id="36561783"/>
<keyword evidence="4" id="KW-1185">Reference proteome</keyword>
<evidence type="ECO:0000256" key="2">
    <source>
        <dbReference type="SAM" id="SignalP"/>
    </source>
</evidence>
<dbReference type="AlphaFoldDB" id="A0A2I2G8R5"/>
<feature type="compositionally biased region" description="Basic and acidic residues" evidence="1">
    <location>
        <begin position="256"/>
        <end position="265"/>
    </location>
</feature>
<protein>
    <recommendedName>
        <fullName evidence="5">Secreted protein</fullName>
    </recommendedName>
</protein>
<keyword evidence="2" id="KW-0732">Signal</keyword>
<evidence type="ECO:0000313" key="3">
    <source>
        <dbReference type="EMBL" id="PLB49272.1"/>
    </source>
</evidence>
<comment type="caution">
    <text evidence="3">The sequence shown here is derived from an EMBL/GenBank/DDBJ whole genome shotgun (WGS) entry which is preliminary data.</text>
</comment>